<evidence type="ECO:0000313" key="5">
    <source>
        <dbReference type="EMBL" id="MBB6353992.1"/>
    </source>
</evidence>
<keyword evidence="3" id="KW-0804">Transcription</keyword>
<dbReference type="InterPro" id="IPR000835">
    <property type="entry name" value="HTH_MarR-typ"/>
</dbReference>
<keyword evidence="6" id="KW-1185">Reference proteome</keyword>
<accession>A0A7X0F6E0</accession>
<dbReference type="SMART" id="SM00347">
    <property type="entry name" value="HTH_MARR"/>
    <property type="match status" value="1"/>
</dbReference>
<dbReference type="PANTHER" id="PTHR33164:SF43">
    <property type="entry name" value="HTH-TYPE TRANSCRIPTIONAL REPRESSOR YETL"/>
    <property type="match status" value="1"/>
</dbReference>
<protein>
    <submittedName>
        <fullName evidence="5">DNA-binding MarR family transcriptional regulator</fullName>
    </submittedName>
</protein>
<feature type="domain" description="HTH marR-type" evidence="4">
    <location>
        <begin position="73"/>
        <end position="207"/>
    </location>
</feature>
<dbReference type="RefSeq" id="WP_343065530.1">
    <property type="nucleotide sequence ID" value="NZ_BAABEG010000001.1"/>
</dbReference>
<organism evidence="5 6">
    <name type="scientific">Aminobacter aganoensis</name>
    <dbReference type="NCBI Taxonomy" id="83264"/>
    <lineage>
        <taxon>Bacteria</taxon>
        <taxon>Pseudomonadati</taxon>
        <taxon>Pseudomonadota</taxon>
        <taxon>Alphaproteobacteria</taxon>
        <taxon>Hyphomicrobiales</taxon>
        <taxon>Phyllobacteriaceae</taxon>
        <taxon>Aminobacter</taxon>
    </lineage>
</organism>
<gene>
    <name evidence="5" type="ORF">GGR00_001766</name>
</gene>
<evidence type="ECO:0000256" key="2">
    <source>
        <dbReference type="ARBA" id="ARBA00023125"/>
    </source>
</evidence>
<dbReference type="InterPro" id="IPR036388">
    <property type="entry name" value="WH-like_DNA-bd_sf"/>
</dbReference>
<dbReference type="PANTHER" id="PTHR33164">
    <property type="entry name" value="TRANSCRIPTIONAL REGULATOR, MARR FAMILY"/>
    <property type="match status" value="1"/>
</dbReference>
<dbReference type="EMBL" id="JACHOU010000003">
    <property type="protein sequence ID" value="MBB6353992.1"/>
    <property type="molecule type" value="Genomic_DNA"/>
</dbReference>
<dbReference type="PROSITE" id="PS50995">
    <property type="entry name" value="HTH_MARR_2"/>
    <property type="match status" value="1"/>
</dbReference>
<keyword evidence="2 5" id="KW-0238">DNA-binding</keyword>
<name>A0A7X0F6E0_9HYPH</name>
<dbReference type="GO" id="GO:0006950">
    <property type="term" value="P:response to stress"/>
    <property type="evidence" value="ECO:0007669"/>
    <property type="project" value="TreeGrafter"/>
</dbReference>
<keyword evidence="1" id="KW-0805">Transcription regulation</keyword>
<dbReference type="Pfam" id="PF12802">
    <property type="entry name" value="MarR_2"/>
    <property type="match status" value="1"/>
</dbReference>
<dbReference type="GO" id="GO:0003677">
    <property type="term" value="F:DNA binding"/>
    <property type="evidence" value="ECO:0007669"/>
    <property type="project" value="UniProtKB-KW"/>
</dbReference>
<dbReference type="GO" id="GO:0003700">
    <property type="term" value="F:DNA-binding transcription factor activity"/>
    <property type="evidence" value="ECO:0007669"/>
    <property type="project" value="InterPro"/>
</dbReference>
<dbReference type="InterPro" id="IPR023187">
    <property type="entry name" value="Tscrpt_reg_MarR-type_CS"/>
</dbReference>
<sequence>MSISTRASAVKSATRGWDEWRPPSMASTGLLVCVDIGMVSGQLEEFISYYDIIAGLKMAVVKKSAAGAQGHASPVDYRRLAEFRYAIRKFLGFSEAAASEAGLTAQQHQALLTIKGFGEDNGLSVGDLASRLLVRHHSAAELAKRLEDAGLVHRNHDPEDGRRVLLTLTEESELRLRALSQVHLDEISSMSPDLVTILTTLASRREPR</sequence>
<evidence type="ECO:0000256" key="3">
    <source>
        <dbReference type="ARBA" id="ARBA00023163"/>
    </source>
</evidence>
<dbReference type="Gene3D" id="1.10.10.10">
    <property type="entry name" value="Winged helix-like DNA-binding domain superfamily/Winged helix DNA-binding domain"/>
    <property type="match status" value="1"/>
</dbReference>
<reference evidence="5 6" key="1">
    <citation type="submission" date="2020-08" db="EMBL/GenBank/DDBJ databases">
        <title>Genomic Encyclopedia of Type Strains, Phase IV (KMG-IV): sequencing the most valuable type-strain genomes for metagenomic binning, comparative biology and taxonomic classification.</title>
        <authorList>
            <person name="Goeker M."/>
        </authorList>
    </citation>
    <scope>NUCLEOTIDE SEQUENCE [LARGE SCALE GENOMIC DNA]</scope>
    <source>
        <strain evidence="5 6">DSM 7051</strain>
    </source>
</reference>
<evidence type="ECO:0000256" key="1">
    <source>
        <dbReference type="ARBA" id="ARBA00023015"/>
    </source>
</evidence>
<comment type="caution">
    <text evidence="5">The sequence shown here is derived from an EMBL/GenBank/DDBJ whole genome shotgun (WGS) entry which is preliminary data.</text>
</comment>
<dbReference type="InterPro" id="IPR039422">
    <property type="entry name" value="MarR/SlyA-like"/>
</dbReference>
<dbReference type="InterPro" id="IPR036390">
    <property type="entry name" value="WH_DNA-bd_sf"/>
</dbReference>
<dbReference type="AlphaFoldDB" id="A0A7X0F6E0"/>
<dbReference type="SUPFAM" id="SSF46785">
    <property type="entry name" value="Winged helix' DNA-binding domain"/>
    <property type="match status" value="1"/>
</dbReference>
<proteinExistence type="predicted"/>
<dbReference type="Proteomes" id="UP000536262">
    <property type="component" value="Unassembled WGS sequence"/>
</dbReference>
<evidence type="ECO:0000259" key="4">
    <source>
        <dbReference type="PROSITE" id="PS50995"/>
    </source>
</evidence>
<dbReference type="PROSITE" id="PS01117">
    <property type="entry name" value="HTH_MARR_1"/>
    <property type="match status" value="1"/>
</dbReference>
<evidence type="ECO:0000313" key="6">
    <source>
        <dbReference type="Proteomes" id="UP000536262"/>
    </source>
</evidence>